<comment type="caution">
    <text evidence="2">The sequence shown here is derived from an EMBL/GenBank/DDBJ whole genome shotgun (WGS) entry which is preliminary data.</text>
</comment>
<name>A0A502C9G7_9GAMM</name>
<gene>
    <name evidence="2" type="ORF">EAH88_12320</name>
    <name evidence="1" type="ORF">EAH88_14495</name>
</gene>
<dbReference type="AlphaFoldDB" id="A0A502C9G7"/>
<dbReference type="Proteomes" id="UP000319486">
    <property type="component" value="Unassembled WGS sequence"/>
</dbReference>
<dbReference type="EMBL" id="RCZO01000009">
    <property type="protein sequence ID" value="TPG06001.1"/>
    <property type="molecule type" value="Genomic_DNA"/>
</dbReference>
<sequence>MRATEVLQKCLGDALNRMHAQRARTLLHAVEALTHGRRLTLMDLARSWPDAERVRAPLKA</sequence>
<dbReference type="PANTHER" id="PTHR35404:SF8">
    <property type="entry name" value="TRANSPOSASE OF TN10"/>
    <property type="match status" value="1"/>
</dbReference>
<dbReference type="EMBL" id="RCZO01000006">
    <property type="protein sequence ID" value="TPG08401.1"/>
    <property type="molecule type" value="Genomic_DNA"/>
</dbReference>
<reference evidence="2 3" key="1">
    <citation type="journal article" date="2019" name="Environ. Microbiol.">
        <title>Species interactions and distinct microbial communities in high Arctic permafrost affected cryosols are associated with the CH4 and CO2 gas fluxes.</title>
        <authorList>
            <person name="Altshuler I."/>
            <person name="Hamel J."/>
            <person name="Turney S."/>
            <person name="Magnuson E."/>
            <person name="Levesque R."/>
            <person name="Greer C."/>
            <person name="Whyte L.G."/>
        </authorList>
    </citation>
    <scope>NUCLEOTIDE SEQUENCE [LARGE SCALE GENOMIC DNA]</scope>
    <source>
        <strain evidence="2 3">S13Y</strain>
    </source>
</reference>
<evidence type="ECO:0000313" key="1">
    <source>
        <dbReference type="EMBL" id="TPG06001.1"/>
    </source>
</evidence>
<organism evidence="2 3">
    <name type="scientific">Rhodanobacter glycinis</name>
    <dbReference type="NCBI Taxonomy" id="582702"/>
    <lineage>
        <taxon>Bacteria</taxon>
        <taxon>Pseudomonadati</taxon>
        <taxon>Pseudomonadota</taxon>
        <taxon>Gammaproteobacteria</taxon>
        <taxon>Lysobacterales</taxon>
        <taxon>Rhodanobacteraceae</taxon>
        <taxon>Rhodanobacter</taxon>
    </lineage>
</organism>
<accession>A0A502C9G7</accession>
<evidence type="ECO:0000313" key="2">
    <source>
        <dbReference type="EMBL" id="TPG08401.1"/>
    </source>
</evidence>
<dbReference type="PANTHER" id="PTHR35404">
    <property type="entry name" value="TRANSPOSASE OF TN10"/>
    <property type="match status" value="1"/>
</dbReference>
<protein>
    <submittedName>
        <fullName evidence="2">IS4 family transposase</fullName>
    </submittedName>
</protein>
<keyword evidence="3" id="KW-1185">Reference proteome</keyword>
<feature type="non-terminal residue" evidence="2">
    <location>
        <position position="60"/>
    </location>
</feature>
<evidence type="ECO:0000313" key="3">
    <source>
        <dbReference type="Proteomes" id="UP000319486"/>
    </source>
</evidence>
<proteinExistence type="predicted"/>